<comment type="caution">
    <text evidence="2">The sequence shown here is derived from an EMBL/GenBank/DDBJ whole genome shotgun (WGS) entry which is preliminary data.</text>
</comment>
<evidence type="ECO:0000313" key="2">
    <source>
        <dbReference type="EMBL" id="OEK07616.1"/>
    </source>
</evidence>
<dbReference type="Proteomes" id="UP000095713">
    <property type="component" value="Unassembled WGS sequence"/>
</dbReference>
<dbReference type="SUPFAM" id="SSF89946">
    <property type="entry name" value="Hypothetical protein VC0424"/>
    <property type="match status" value="1"/>
</dbReference>
<dbReference type="STRING" id="1849968.A8C32_17625"/>
<proteinExistence type="predicted"/>
<dbReference type="Pfam" id="PF06877">
    <property type="entry name" value="RraB"/>
    <property type="match status" value="1"/>
</dbReference>
<evidence type="ECO:0000259" key="1">
    <source>
        <dbReference type="Pfam" id="PF06877"/>
    </source>
</evidence>
<dbReference type="OrthoDB" id="1447129at2"/>
<keyword evidence="3" id="KW-1185">Reference proteome</keyword>
<evidence type="ECO:0000313" key="3">
    <source>
        <dbReference type="Proteomes" id="UP000095713"/>
    </source>
</evidence>
<dbReference type="Gene3D" id="3.30.70.970">
    <property type="entry name" value="RraB-like"/>
    <property type="match status" value="1"/>
</dbReference>
<dbReference type="AlphaFoldDB" id="A0A1E5T8E6"/>
<dbReference type="InterPro" id="IPR036701">
    <property type="entry name" value="RraB-like_sf"/>
</dbReference>
<dbReference type="EMBL" id="MDJD01000047">
    <property type="protein sequence ID" value="OEK07616.1"/>
    <property type="molecule type" value="Genomic_DNA"/>
</dbReference>
<dbReference type="InterPro" id="IPR009671">
    <property type="entry name" value="RraB_dom"/>
</dbReference>
<dbReference type="RefSeq" id="WP_069830744.1">
    <property type="nucleotide sequence ID" value="NZ_MDJD01000047.1"/>
</dbReference>
<sequence length="116" mass="13811">MSNEKELESHFKYNENMWRTWKTRGVNEDTDLKVIFNFYASKKKYMELLREELSQSNIPFKITPKRTFLILKGWEVTANVTKKWTLEELQGKTGYMYLLSKQTGVYYEGCGAFMPN</sequence>
<gene>
    <name evidence="2" type="ORF">A8C32_17625</name>
</gene>
<reference evidence="2 3" key="1">
    <citation type="submission" date="2016-05" db="EMBL/GenBank/DDBJ databases">
        <title>Draft Genome Sequence of Algibacter sp. Strain SK-16 Isolated from the Surface Water of Aburatsubo Inlet.</title>
        <authorList>
            <person name="Wong S.-K."/>
            <person name="Yoshizawa S."/>
            <person name="Nakajima Y."/>
            <person name="Ogura Y."/>
            <person name="Tetsuya H."/>
            <person name="Hamasaki K."/>
        </authorList>
    </citation>
    <scope>NUCLEOTIDE SEQUENCE [LARGE SCALE GENOMIC DNA]</scope>
    <source>
        <strain evidence="2 3">SK-16</strain>
    </source>
</reference>
<feature type="domain" description="Regulator of ribonuclease activity B" evidence="1">
    <location>
        <begin position="14"/>
        <end position="110"/>
    </location>
</feature>
<organism evidence="2 3">
    <name type="scientific">Flavivirga aquatica</name>
    <dbReference type="NCBI Taxonomy" id="1849968"/>
    <lineage>
        <taxon>Bacteria</taxon>
        <taxon>Pseudomonadati</taxon>
        <taxon>Bacteroidota</taxon>
        <taxon>Flavobacteriia</taxon>
        <taxon>Flavobacteriales</taxon>
        <taxon>Flavobacteriaceae</taxon>
        <taxon>Flavivirga</taxon>
    </lineage>
</organism>
<accession>A0A1E5T8E6</accession>
<name>A0A1E5T8E6_9FLAO</name>
<protein>
    <recommendedName>
        <fullName evidence="1">Regulator of ribonuclease activity B domain-containing protein</fullName>
    </recommendedName>
</protein>